<evidence type="ECO:0000313" key="2">
    <source>
        <dbReference type="EMBL" id="ELR14067.1"/>
    </source>
</evidence>
<dbReference type="InterPro" id="IPR051218">
    <property type="entry name" value="Sec_MonoDiacylglyc_Lipase"/>
</dbReference>
<dbReference type="GO" id="GO:0006629">
    <property type="term" value="P:lipid metabolic process"/>
    <property type="evidence" value="ECO:0007669"/>
    <property type="project" value="InterPro"/>
</dbReference>
<protein>
    <submittedName>
        <fullName evidence="2">Lipase</fullName>
    </submittedName>
</protein>
<dbReference type="Proteomes" id="UP000011083">
    <property type="component" value="Unassembled WGS sequence"/>
</dbReference>
<sequence>MDSRSQHEDLLDQFEELATFSNDETLQLGEFASLAYLDRDANLGVASYTTVSPFATDLSSGFVRARGAEVVVTYKGTDTARDFQTDFDAWPLARPELLPEGRIHGGFLKAWESTWPQVAAILDSHAHDHGLQVSDLQVTVCGHSLGAAQATLAALQVARHLVRSVDQVRLPTFGSPRVFTWAGAAFFERMGLGARTLVWRRTTPTR</sequence>
<dbReference type="SUPFAM" id="SSF53474">
    <property type="entry name" value="alpha/beta-Hydrolases"/>
    <property type="match status" value="1"/>
</dbReference>
<dbReference type="InterPro" id="IPR002921">
    <property type="entry name" value="Fungal_lipase-type"/>
</dbReference>
<keyword evidence="3" id="KW-1185">Reference proteome</keyword>
<dbReference type="InterPro" id="IPR029058">
    <property type="entry name" value="AB_hydrolase_fold"/>
</dbReference>
<dbReference type="GeneID" id="14914644"/>
<dbReference type="CDD" id="cd00519">
    <property type="entry name" value="Lipase_3"/>
    <property type="match status" value="1"/>
</dbReference>
<gene>
    <name evidence="2" type="ORF">ACA1_366890</name>
</gene>
<dbReference type="RefSeq" id="XP_004336080.1">
    <property type="nucleotide sequence ID" value="XM_004336032.1"/>
</dbReference>
<name>L8GM53_ACACF</name>
<feature type="domain" description="Fungal lipase-type" evidence="1">
    <location>
        <begin position="71"/>
        <end position="188"/>
    </location>
</feature>
<accession>L8GM53</accession>
<dbReference type="EMBL" id="KB008073">
    <property type="protein sequence ID" value="ELR14067.1"/>
    <property type="molecule type" value="Genomic_DNA"/>
</dbReference>
<dbReference type="Gene3D" id="3.40.50.1820">
    <property type="entry name" value="alpha/beta hydrolase"/>
    <property type="match status" value="1"/>
</dbReference>
<dbReference type="VEuPathDB" id="AmoebaDB:ACA1_366890"/>
<dbReference type="PANTHER" id="PTHR45856">
    <property type="entry name" value="ALPHA/BETA-HYDROLASES SUPERFAMILY PROTEIN"/>
    <property type="match status" value="1"/>
</dbReference>
<reference evidence="2 3" key="1">
    <citation type="journal article" date="2013" name="Genome Biol.">
        <title>Genome of Acanthamoeba castellanii highlights extensive lateral gene transfer and early evolution of tyrosine kinase signaling.</title>
        <authorList>
            <person name="Clarke M."/>
            <person name="Lohan A.J."/>
            <person name="Liu B."/>
            <person name="Lagkouvardos I."/>
            <person name="Roy S."/>
            <person name="Zafar N."/>
            <person name="Bertelli C."/>
            <person name="Schilde C."/>
            <person name="Kianianmomeni A."/>
            <person name="Burglin T.R."/>
            <person name="Frech C."/>
            <person name="Turcotte B."/>
            <person name="Kopec K.O."/>
            <person name="Synnott J.M."/>
            <person name="Choo C."/>
            <person name="Paponov I."/>
            <person name="Finkler A."/>
            <person name="Soon Heng Tan C."/>
            <person name="Hutchins A.P."/>
            <person name="Weinmeier T."/>
            <person name="Rattei T."/>
            <person name="Chu J.S."/>
            <person name="Gimenez G."/>
            <person name="Irimia M."/>
            <person name="Rigden D.J."/>
            <person name="Fitzpatrick D.A."/>
            <person name="Lorenzo-Morales J."/>
            <person name="Bateman A."/>
            <person name="Chiu C.H."/>
            <person name="Tang P."/>
            <person name="Hegemann P."/>
            <person name="Fromm H."/>
            <person name="Raoult D."/>
            <person name="Greub G."/>
            <person name="Miranda-Saavedra D."/>
            <person name="Chen N."/>
            <person name="Nash P."/>
            <person name="Ginger M.L."/>
            <person name="Horn M."/>
            <person name="Schaap P."/>
            <person name="Caler L."/>
            <person name="Loftus B."/>
        </authorList>
    </citation>
    <scope>NUCLEOTIDE SEQUENCE [LARGE SCALE GENOMIC DNA]</scope>
    <source>
        <strain evidence="2 3">Neff</strain>
    </source>
</reference>
<proteinExistence type="predicted"/>
<dbReference type="KEGG" id="acan:ACA1_366890"/>
<evidence type="ECO:0000313" key="3">
    <source>
        <dbReference type="Proteomes" id="UP000011083"/>
    </source>
</evidence>
<dbReference type="AlphaFoldDB" id="L8GM53"/>
<evidence type="ECO:0000259" key="1">
    <source>
        <dbReference type="Pfam" id="PF01764"/>
    </source>
</evidence>
<organism evidence="2 3">
    <name type="scientific">Acanthamoeba castellanii (strain ATCC 30010 / Neff)</name>
    <dbReference type="NCBI Taxonomy" id="1257118"/>
    <lineage>
        <taxon>Eukaryota</taxon>
        <taxon>Amoebozoa</taxon>
        <taxon>Discosea</taxon>
        <taxon>Longamoebia</taxon>
        <taxon>Centramoebida</taxon>
        <taxon>Acanthamoebidae</taxon>
        <taxon>Acanthamoeba</taxon>
    </lineage>
</organism>
<dbReference type="Pfam" id="PF01764">
    <property type="entry name" value="Lipase_3"/>
    <property type="match status" value="1"/>
</dbReference>
<dbReference type="PANTHER" id="PTHR45856:SF24">
    <property type="entry name" value="FUNGAL LIPASE-LIKE DOMAIN-CONTAINING PROTEIN"/>
    <property type="match status" value="1"/>
</dbReference>
<dbReference type="OrthoDB" id="426718at2759"/>